<dbReference type="Gene3D" id="3.40.50.150">
    <property type="entry name" value="Vaccinia Virus protein VP39"/>
    <property type="match status" value="1"/>
</dbReference>
<dbReference type="SUPFAM" id="SSF53335">
    <property type="entry name" value="S-adenosyl-L-methionine-dependent methyltransferases"/>
    <property type="match status" value="1"/>
</dbReference>
<feature type="domain" description="Methyltransferase" evidence="2">
    <location>
        <begin position="41"/>
        <end position="130"/>
    </location>
</feature>
<comment type="caution">
    <text evidence="3">The sequence shown here is derived from an EMBL/GenBank/DDBJ whole genome shotgun (WGS) entry which is preliminary data.</text>
</comment>
<reference evidence="3 4" key="1">
    <citation type="submission" date="2017-10" db="EMBL/GenBank/DDBJ databases">
        <title>Novel microbial diversity and functional potential in the marine mammal oral microbiome.</title>
        <authorList>
            <person name="Dudek N.K."/>
            <person name="Sun C.L."/>
            <person name="Burstein D."/>
            <person name="Kantor R.S."/>
            <person name="Aliaga Goltsman D.S."/>
            <person name="Bik E.M."/>
            <person name="Thomas B.C."/>
            <person name="Banfield J.F."/>
            <person name="Relman D.A."/>
        </authorList>
    </citation>
    <scope>NUCLEOTIDE SEQUENCE [LARGE SCALE GENOMIC DNA]</scope>
    <source>
        <strain evidence="3">DOLZORAL124_49_17</strain>
    </source>
</reference>
<organism evidence="3 4">
    <name type="scientific">candidate division KSB3 bacterium</name>
    <dbReference type="NCBI Taxonomy" id="2044937"/>
    <lineage>
        <taxon>Bacteria</taxon>
        <taxon>candidate division KSB3</taxon>
    </lineage>
</organism>
<dbReference type="CDD" id="cd02440">
    <property type="entry name" value="AdoMet_MTases"/>
    <property type="match status" value="1"/>
</dbReference>
<sequence>MELFTFPALYDTAFQFRDASDTVDFIEECVALYTEIPCRSVLDFACGTGHYTLEFARRGFRTYGVDFNMENCSYLEMKARSLSLDLEVLHADMTDVAVPEPCDLAVNFFDSLTYLPERQKVLQHFRTVAKALTDKGLYILELGVIDDFENHNVEEIWTEERRNFSVMSTYLRDGSIDPEHRTFLEHCTFGADCEEHHMFLIMKQQKLALTFHEFQRLVEASGCFNAVACYDEFSSDAILPQDKRPWRIIAVLQKNC</sequence>
<gene>
    <name evidence="3" type="ORF">CSB45_05735</name>
</gene>
<evidence type="ECO:0000313" key="3">
    <source>
        <dbReference type="EMBL" id="PID57729.1"/>
    </source>
</evidence>
<accession>A0A2G6E6M5</accession>
<dbReference type="Proteomes" id="UP000229740">
    <property type="component" value="Unassembled WGS sequence"/>
</dbReference>
<dbReference type="Gene3D" id="2.20.25.110">
    <property type="entry name" value="S-adenosyl-L-methionine-dependent methyltransferases"/>
    <property type="match status" value="1"/>
</dbReference>
<proteinExistence type="predicted"/>
<dbReference type="InterPro" id="IPR029063">
    <property type="entry name" value="SAM-dependent_MTases_sf"/>
</dbReference>
<evidence type="ECO:0000256" key="1">
    <source>
        <dbReference type="ARBA" id="ARBA00022679"/>
    </source>
</evidence>
<name>A0A2G6E6M5_9BACT</name>
<dbReference type="EMBL" id="PDPS01000025">
    <property type="protein sequence ID" value="PID57729.1"/>
    <property type="molecule type" value="Genomic_DNA"/>
</dbReference>
<dbReference type="Pfam" id="PF13649">
    <property type="entry name" value="Methyltransf_25"/>
    <property type="match status" value="1"/>
</dbReference>
<dbReference type="GO" id="GO:0016740">
    <property type="term" value="F:transferase activity"/>
    <property type="evidence" value="ECO:0007669"/>
    <property type="project" value="UniProtKB-KW"/>
</dbReference>
<keyword evidence="1" id="KW-0808">Transferase</keyword>
<dbReference type="InterPro" id="IPR041698">
    <property type="entry name" value="Methyltransf_25"/>
</dbReference>
<evidence type="ECO:0000313" key="4">
    <source>
        <dbReference type="Proteomes" id="UP000229740"/>
    </source>
</evidence>
<dbReference type="PANTHER" id="PTHR43861">
    <property type="entry name" value="TRANS-ACONITATE 2-METHYLTRANSFERASE-RELATED"/>
    <property type="match status" value="1"/>
</dbReference>
<dbReference type="AlphaFoldDB" id="A0A2G6E6M5"/>
<evidence type="ECO:0000259" key="2">
    <source>
        <dbReference type="Pfam" id="PF13649"/>
    </source>
</evidence>
<protein>
    <recommendedName>
        <fullName evidence="2">Methyltransferase domain-containing protein</fullName>
    </recommendedName>
</protein>